<dbReference type="HOGENOM" id="CLU_138650_0_0_1"/>
<dbReference type="GeneID" id="27700145"/>
<organism evidence="1 2">
    <name type="scientific">Cladophialophora bantiana (strain ATCC 10958 / CBS 173.52 / CDC B-1940 / NIH 8579)</name>
    <name type="common">Xylohypha bantiana</name>
    <dbReference type="NCBI Taxonomy" id="1442370"/>
    <lineage>
        <taxon>Eukaryota</taxon>
        <taxon>Fungi</taxon>
        <taxon>Dikarya</taxon>
        <taxon>Ascomycota</taxon>
        <taxon>Pezizomycotina</taxon>
        <taxon>Eurotiomycetes</taxon>
        <taxon>Chaetothyriomycetidae</taxon>
        <taxon>Chaetothyriales</taxon>
        <taxon>Herpotrichiellaceae</taxon>
        <taxon>Cladophialophora</taxon>
    </lineage>
</organism>
<dbReference type="OrthoDB" id="4148736at2759"/>
<keyword evidence="2" id="KW-1185">Reference proteome</keyword>
<gene>
    <name evidence="1" type="ORF">Z519_07217</name>
</gene>
<dbReference type="PANTHER" id="PTHR24306">
    <property type="match status" value="1"/>
</dbReference>
<name>A0A0D2HG27_CLAB1</name>
<reference evidence="1" key="1">
    <citation type="submission" date="2015-01" db="EMBL/GenBank/DDBJ databases">
        <title>The Genome Sequence of Cladophialophora bantiana CBS 173.52.</title>
        <authorList>
            <consortium name="The Broad Institute Genomics Platform"/>
            <person name="Cuomo C."/>
            <person name="de Hoog S."/>
            <person name="Gorbushina A."/>
            <person name="Stielow B."/>
            <person name="Teixiera M."/>
            <person name="Abouelleil A."/>
            <person name="Chapman S.B."/>
            <person name="Priest M."/>
            <person name="Young S.K."/>
            <person name="Wortman J."/>
            <person name="Nusbaum C."/>
            <person name="Birren B."/>
        </authorList>
    </citation>
    <scope>NUCLEOTIDE SEQUENCE [LARGE SCALE GENOMIC DNA]</scope>
    <source>
        <strain evidence="1">CBS 173.52</strain>
    </source>
</reference>
<dbReference type="Proteomes" id="UP000053789">
    <property type="component" value="Unassembled WGS sequence"/>
</dbReference>
<dbReference type="PANTHER" id="PTHR24306:SF8">
    <property type="entry name" value="P450, PUTATIVE (EUROFUNG)-RELATED"/>
    <property type="match status" value="1"/>
</dbReference>
<evidence type="ECO:0000313" key="1">
    <source>
        <dbReference type="EMBL" id="KIW92233.1"/>
    </source>
</evidence>
<dbReference type="AlphaFoldDB" id="A0A0D2HG27"/>
<dbReference type="VEuPathDB" id="FungiDB:Z519_07217"/>
<dbReference type="EMBL" id="KN846989">
    <property type="protein sequence ID" value="KIW92233.1"/>
    <property type="molecule type" value="Genomic_DNA"/>
</dbReference>
<dbReference type="RefSeq" id="XP_016618902.1">
    <property type="nucleotide sequence ID" value="XM_016764952.1"/>
</dbReference>
<accession>A0A0D2HG27</accession>
<sequence length="162" mass="18292">MLVNLSNADRIMSQSHHILNTEPVQSTLFTCVFGAADSPELKKKLDDSWKDLLGPIERLFLNETAATEALEKSCIPQKAASFVSFSSNLDQMKRWELYADIRVIVPDLPGKPGAVEVNLQSLSRDFGACVAIPLLYGRDFSNRHTQLLDEFWKFDNDLFPLF</sequence>
<evidence type="ECO:0000313" key="2">
    <source>
        <dbReference type="Proteomes" id="UP000053789"/>
    </source>
</evidence>
<proteinExistence type="predicted"/>
<protein>
    <submittedName>
        <fullName evidence="1">Uncharacterized protein</fullName>
    </submittedName>
</protein>